<proteinExistence type="predicted"/>
<dbReference type="GO" id="GO:0045943">
    <property type="term" value="P:positive regulation of transcription by RNA polymerase I"/>
    <property type="evidence" value="ECO:0007669"/>
    <property type="project" value="TreeGrafter"/>
</dbReference>
<dbReference type="InterPro" id="IPR001680">
    <property type="entry name" value="WD40_rpt"/>
</dbReference>
<name>A0AAV8YQT0_9CUCU</name>
<reference evidence="10" key="1">
    <citation type="journal article" date="2023" name="Insect Mol. Biol.">
        <title>Genome sequencing provides insights into the evolution of gene families encoding plant cell wall-degrading enzymes in longhorned beetles.</title>
        <authorList>
            <person name="Shin N.R."/>
            <person name="Okamura Y."/>
            <person name="Kirsch R."/>
            <person name="Pauchet Y."/>
        </authorList>
    </citation>
    <scope>NUCLEOTIDE SEQUENCE</scope>
    <source>
        <strain evidence="10">RBIC_L_NR</strain>
    </source>
</reference>
<dbReference type="InterPro" id="IPR015943">
    <property type="entry name" value="WD40/YVTN_repeat-like_dom_sf"/>
</dbReference>
<keyword evidence="4 8" id="KW-0853">WD repeat</keyword>
<comment type="function">
    <text evidence="7">Ribosome biogenesis factor. Involved in nucleolar processing of pre-18S ribosomal RNA. Required for optimal pre-ribosomal RNA transcription by RNA polymerase I. Part of the small subunit (SSU) processome, first precursor of the small eukaryotic ribosomal subunit. During the assembly of the SSU processome in the nucleolus, many ribosome biogenesis factors, an RNA chaperone and ribosomal proteins associate with the nascent pre-rRNA and work in concert to generate RNA folding, modifications, rearrangements and cleavage as well as targeted degradation of pre-ribosomal RNA by the RNA exosome.</text>
</comment>
<keyword evidence="5" id="KW-0677">Repeat</keyword>
<evidence type="ECO:0000256" key="3">
    <source>
        <dbReference type="ARBA" id="ARBA00022552"/>
    </source>
</evidence>
<evidence type="ECO:0000313" key="11">
    <source>
        <dbReference type="Proteomes" id="UP001162156"/>
    </source>
</evidence>
<dbReference type="PANTHER" id="PTHR19924:SF26">
    <property type="entry name" value="U3 SMALL NUCLEOLAR RNA-ASSOCIATED PROTEIN 15 HOMOLOG"/>
    <property type="match status" value="1"/>
</dbReference>
<dbReference type="AlphaFoldDB" id="A0AAV8YQT0"/>
<dbReference type="EMBL" id="JANEYF010001965">
    <property type="protein sequence ID" value="KAJ8953347.1"/>
    <property type="molecule type" value="Genomic_DNA"/>
</dbReference>
<dbReference type="Gene3D" id="2.130.10.10">
    <property type="entry name" value="YVTN repeat-like/Quinoprotein amine dehydrogenase"/>
    <property type="match status" value="2"/>
</dbReference>
<feature type="repeat" description="WD" evidence="8">
    <location>
        <begin position="244"/>
        <end position="285"/>
    </location>
</feature>
<evidence type="ECO:0000256" key="6">
    <source>
        <dbReference type="ARBA" id="ARBA00023242"/>
    </source>
</evidence>
<evidence type="ECO:0000256" key="1">
    <source>
        <dbReference type="ARBA" id="ARBA00004604"/>
    </source>
</evidence>
<evidence type="ECO:0000256" key="2">
    <source>
        <dbReference type="ARBA" id="ARBA00018260"/>
    </source>
</evidence>
<dbReference type="PROSITE" id="PS50082">
    <property type="entry name" value="WD_REPEATS_2"/>
    <property type="match status" value="2"/>
</dbReference>
<dbReference type="PROSITE" id="PS50294">
    <property type="entry name" value="WD_REPEATS_REGION"/>
    <property type="match status" value="1"/>
</dbReference>
<dbReference type="GO" id="GO:0005730">
    <property type="term" value="C:nucleolus"/>
    <property type="evidence" value="ECO:0007669"/>
    <property type="project" value="UniProtKB-SubCell"/>
</dbReference>
<dbReference type="FunFam" id="2.130.10.10:FF:003612">
    <property type="entry name" value="U3 small nucleolar RNA-associated protein 15 homolog-like Protein"/>
    <property type="match status" value="1"/>
</dbReference>
<feature type="repeat" description="WD" evidence="8">
    <location>
        <begin position="118"/>
        <end position="159"/>
    </location>
</feature>
<dbReference type="Proteomes" id="UP001162156">
    <property type="component" value="Unassembled WGS sequence"/>
</dbReference>
<keyword evidence="6" id="KW-0539">Nucleus</keyword>
<dbReference type="GO" id="GO:0006364">
    <property type="term" value="P:rRNA processing"/>
    <property type="evidence" value="ECO:0007669"/>
    <property type="project" value="UniProtKB-KW"/>
</dbReference>
<evidence type="ECO:0000259" key="9">
    <source>
        <dbReference type="Pfam" id="PF09384"/>
    </source>
</evidence>
<dbReference type="Pfam" id="PF00400">
    <property type="entry name" value="WD40"/>
    <property type="match status" value="3"/>
</dbReference>
<protein>
    <recommendedName>
        <fullName evidence="2">U3 small nucleolar RNA-associated protein 15 homolog</fullName>
    </recommendedName>
</protein>
<organism evidence="10 11">
    <name type="scientific">Rhamnusium bicolor</name>
    <dbReference type="NCBI Taxonomy" id="1586634"/>
    <lineage>
        <taxon>Eukaryota</taxon>
        <taxon>Metazoa</taxon>
        <taxon>Ecdysozoa</taxon>
        <taxon>Arthropoda</taxon>
        <taxon>Hexapoda</taxon>
        <taxon>Insecta</taxon>
        <taxon>Pterygota</taxon>
        <taxon>Neoptera</taxon>
        <taxon>Endopterygota</taxon>
        <taxon>Coleoptera</taxon>
        <taxon>Polyphaga</taxon>
        <taxon>Cucujiformia</taxon>
        <taxon>Chrysomeloidea</taxon>
        <taxon>Cerambycidae</taxon>
        <taxon>Lepturinae</taxon>
        <taxon>Rhagiini</taxon>
        <taxon>Rhamnusium</taxon>
    </lineage>
</organism>
<keyword evidence="3" id="KW-0698">rRNA processing</keyword>
<dbReference type="PANTHER" id="PTHR19924">
    <property type="entry name" value="UTP15 U3 SMALL NUCLEOLAR RNA-ASSOCIATED PROTEIN 15 FAMILY MEMBER"/>
    <property type="match status" value="1"/>
</dbReference>
<comment type="caution">
    <text evidence="10">The sequence shown here is derived from an EMBL/GenBank/DDBJ whole genome shotgun (WGS) entry which is preliminary data.</text>
</comment>
<dbReference type="InterPro" id="IPR036322">
    <property type="entry name" value="WD40_repeat_dom_sf"/>
</dbReference>
<evidence type="ECO:0000256" key="4">
    <source>
        <dbReference type="ARBA" id="ARBA00022574"/>
    </source>
</evidence>
<dbReference type="CDD" id="cd00200">
    <property type="entry name" value="WD40"/>
    <property type="match status" value="1"/>
</dbReference>
<keyword evidence="11" id="KW-1185">Reference proteome</keyword>
<comment type="subcellular location">
    <subcellularLocation>
        <location evidence="1">Nucleus</location>
        <location evidence="1">Nucleolus</location>
    </subcellularLocation>
</comment>
<gene>
    <name evidence="10" type="ORF">NQ314_007356</name>
</gene>
<evidence type="ECO:0000313" key="10">
    <source>
        <dbReference type="EMBL" id="KAJ8953347.1"/>
    </source>
</evidence>
<dbReference type="InterPro" id="IPR018983">
    <property type="entry name" value="U3_snoRNA-assocProt_15_C"/>
</dbReference>
<evidence type="ECO:0000256" key="8">
    <source>
        <dbReference type="PROSITE-ProRule" id="PRU00221"/>
    </source>
</evidence>
<evidence type="ECO:0000256" key="5">
    <source>
        <dbReference type="ARBA" id="ARBA00022737"/>
    </source>
</evidence>
<dbReference type="SUPFAM" id="SSF50978">
    <property type="entry name" value="WD40 repeat-like"/>
    <property type="match status" value="1"/>
</dbReference>
<accession>A0AAV8YQT0</accession>
<feature type="domain" description="U3 small nucleolar RNA-associated protein 15 C-terminal" evidence="9">
    <location>
        <begin position="340"/>
        <end position="486"/>
    </location>
</feature>
<sequence>MPSFKKLNTKIYQKSGPVITPDYIYWKKLGVPVLVKEFGPIDYIDFSPIEPHYFAVTCSVRVQVYNPVTKLVVKNLSRFRENAYGAVFRSDGRLICAGGEETNVKLFDVSTKSLLRLFKGHTAPVHRTFFMHGKPQICSFSDDKNVKLWDIPTEKDVLSYKGHTDYVRAGATCVAAPDIVLSGGYDNVVKMHDTRTEKEVITINHGSPIESLLFLPSGSIFLSAGGTSIKIWDTIAGGKLLGSISQHHKTITCLRLASDNKRLLSGSLDRHVKIYDISTFKTVHTLDFPNAILSLGVSKDDNTLVAGLVDGLVSISRREEETEKKPDKKIASYRFASNSHPISVDTIVPELKFEKESKYDHHLRKFEYSKALDSVLLPYVANKNPQITVSVIQELIRRRALQKAYQGRDKKSLIQILKFFIRHITDYRFTRVLIDAANIFIDTYEDNITMLPPEVGKLFVDLSQLLKQETQLSNDLSAIQGMMSMLLASQVTVEETREGDRGGVDLTPSVEAQKNLVVTLS</sequence>
<dbReference type="Pfam" id="PF09384">
    <property type="entry name" value="UTP15_C"/>
    <property type="match status" value="1"/>
</dbReference>
<evidence type="ECO:0000256" key="7">
    <source>
        <dbReference type="ARBA" id="ARBA00045437"/>
    </source>
</evidence>
<dbReference type="SMART" id="SM00320">
    <property type="entry name" value="WD40"/>
    <property type="match status" value="6"/>
</dbReference>